<dbReference type="InterPro" id="IPR029061">
    <property type="entry name" value="THDP-binding"/>
</dbReference>
<sequence>MAADTLPLAEYLIARLQQLGVKTMFQVPGDFSMGFLDICDDSGLRLVGNCNELNASYAADGYARVLQQDTSAHGHEGARLAVLCTTFGVGELSALNGIAGSYSERLPVLHIVGMPGVASQEKHAILHHTLGDGNFDTFAEMSSHVSCATALLARHKGDPQKLADEVDRVLSTCVGEARPGYLGLPTDLLHVPVDKALLERPLALAHASNDAAREQACLEAISKAVAAVKEPIVVIDACTIRHGAVREALQLVDDSGLSFVATPMGKSALPEDHPSFAGIYLGPNGKGHEKLHKKVEGADLYLFIGALRSDFNTASSFTEFTRQADTIEFHSDRTQVFDQHFDGIGMKELLPKVAALLAESKKDRTPNELHPRNELPSREAEGEAAGPNGDVISQAWLWQRIGSVFEEGDQIIAETGTSSFGLLDTTLPGGLTRFHSQVLWGSIGYATAATLGVAFAASEEGLGRVHCFTGDGSFQLTAQELSTMIRYGLAPVVWALRNDGYEIERQIQGPERSYNNISPWDHEALLKALYAPSAPSSAGGAEEAERKSHAKDVKNVTMPQYHAVRTKDELNALLDGKLGKEGLQLVEIFMRRGDAPQALIGQAEATSKLNA</sequence>
<feature type="compositionally biased region" description="Basic and acidic residues" evidence="11">
    <location>
        <begin position="361"/>
        <end position="381"/>
    </location>
</feature>
<dbReference type="PANTHER" id="PTHR43452">
    <property type="entry name" value="PYRUVATE DECARBOXYLASE"/>
    <property type="match status" value="1"/>
</dbReference>
<feature type="binding site" evidence="9">
    <location>
        <position position="471"/>
    </location>
    <ligand>
        <name>Mg(2+)</name>
        <dbReference type="ChEBI" id="CHEBI:18420"/>
    </ligand>
</feature>
<dbReference type="GO" id="GO:0005739">
    <property type="term" value="C:mitochondrion"/>
    <property type="evidence" value="ECO:0007669"/>
    <property type="project" value="UniProtKB-SubCell"/>
</dbReference>
<feature type="domain" description="Thiamine pyrophosphate enzyme TPP-binding" evidence="13">
    <location>
        <begin position="432"/>
        <end position="534"/>
    </location>
</feature>
<dbReference type="InterPro" id="IPR011766">
    <property type="entry name" value="TPP_enzyme_TPP-bd"/>
</dbReference>
<evidence type="ECO:0000259" key="13">
    <source>
        <dbReference type="Pfam" id="PF02775"/>
    </source>
</evidence>
<proteinExistence type="inferred from homology"/>
<dbReference type="Pfam" id="PF00205">
    <property type="entry name" value="TPP_enzyme_M"/>
    <property type="match status" value="1"/>
</dbReference>
<dbReference type="PIRSF" id="PIRSF036565">
    <property type="entry name" value="Pyruvt_ip_decrb"/>
    <property type="match status" value="1"/>
</dbReference>
<evidence type="ECO:0000313" key="16">
    <source>
        <dbReference type="Proteomes" id="UP000245946"/>
    </source>
</evidence>
<feature type="domain" description="Thiamine pyrophosphate enzyme N-terminal TPP-binding" evidence="14">
    <location>
        <begin position="8"/>
        <end position="125"/>
    </location>
</feature>
<comment type="cofactor">
    <cofactor evidence="1">
        <name>thiamine diphosphate</name>
        <dbReference type="ChEBI" id="CHEBI:58937"/>
    </cofactor>
</comment>
<accession>A0A316YZC1</accession>
<evidence type="ECO:0000256" key="2">
    <source>
        <dbReference type="ARBA" id="ARBA00004173"/>
    </source>
</evidence>
<dbReference type="GO" id="GO:0030976">
    <property type="term" value="F:thiamine pyrophosphate binding"/>
    <property type="evidence" value="ECO:0007669"/>
    <property type="project" value="InterPro"/>
</dbReference>
<name>A0A316YZC1_9BASI</name>
<dbReference type="FunFam" id="3.40.50.970:FF:000019">
    <property type="entry name" value="Pyruvate decarboxylase isozyme"/>
    <property type="match status" value="1"/>
</dbReference>
<dbReference type="InterPro" id="IPR012001">
    <property type="entry name" value="Thiamin_PyroP_enz_TPP-bd_dom"/>
</dbReference>
<dbReference type="Gene3D" id="3.40.50.970">
    <property type="match status" value="2"/>
</dbReference>
<dbReference type="GO" id="GO:0005634">
    <property type="term" value="C:nucleus"/>
    <property type="evidence" value="ECO:0007669"/>
    <property type="project" value="TreeGrafter"/>
</dbReference>
<dbReference type="EMBL" id="KZ819312">
    <property type="protein sequence ID" value="PWN94492.1"/>
    <property type="molecule type" value="Genomic_DNA"/>
</dbReference>
<evidence type="ECO:0000313" key="15">
    <source>
        <dbReference type="EMBL" id="PWN94492.1"/>
    </source>
</evidence>
<gene>
    <name evidence="15" type="ORF">FA09DRAFT_341962</name>
</gene>
<keyword evidence="16" id="KW-1185">Reference proteome</keyword>
<evidence type="ECO:0000256" key="9">
    <source>
        <dbReference type="PIRSR" id="PIRSR036565-2"/>
    </source>
</evidence>
<dbReference type="InterPro" id="IPR012110">
    <property type="entry name" value="PDC/IPDC-like"/>
</dbReference>
<comment type="subcellular location">
    <subcellularLocation>
        <location evidence="2">Mitochondrion</location>
    </subcellularLocation>
</comment>
<dbReference type="Pfam" id="PF02776">
    <property type="entry name" value="TPP_enzyme_N"/>
    <property type="match status" value="1"/>
</dbReference>
<dbReference type="SUPFAM" id="SSF52467">
    <property type="entry name" value="DHS-like NAD/FAD-binding domain"/>
    <property type="match status" value="1"/>
</dbReference>
<dbReference type="AlphaFoldDB" id="A0A316YZC1"/>
<dbReference type="Proteomes" id="UP000245946">
    <property type="component" value="Unassembled WGS sequence"/>
</dbReference>
<dbReference type="Gene3D" id="3.40.50.1220">
    <property type="entry name" value="TPP-binding domain"/>
    <property type="match status" value="1"/>
</dbReference>
<dbReference type="InterPro" id="IPR012000">
    <property type="entry name" value="Thiamin_PyroP_enz_cen_dom"/>
</dbReference>
<feature type="compositionally biased region" description="Basic and acidic residues" evidence="11">
    <location>
        <begin position="543"/>
        <end position="554"/>
    </location>
</feature>
<keyword evidence="6 9" id="KW-0460">Magnesium</keyword>
<organism evidence="15 16">
    <name type="scientific">Tilletiopsis washingtonensis</name>
    <dbReference type="NCBI Taxonomy" id="58919"/>
    <lineage>
        <taxon>Eukaryota</taxon>
        <taxon>Fungi</taxon>
        <taxon>Dikarya</taxon>
        <taxon>Basidiomycota</taxon>
        <taxon>Ustilaginomycotina</taxon>
        <taxon>Exobasidiomycetes</taxon>
        <taxon>Entylomatales</taxon>
        <taxon>Entylomatales incertae sedis</taxon>
        <taxon>Tilletiopsis</taxon>
    </lineage>
</organism>
<dbReference type="GO" id="GO:0004737">
    <property type="term" value="F:pyruvate decarboxylase activity"/>
    <property type="evidence" value="ECO:0007669"/>
    <property type="project" value="TreeGrafter"/>
</dbReference>
<dbReference type="OrthoDB" id="3970464at2759"/>
<evidence type="ECO:0000256" key="11">
    <source>
        <dbReference type="SAM" id="MobiDB-lite"/>
    </source>
</evidence>
<dbReference type="Pfam" id="PF02775">
    <property type="entry name" value="TPP_enzyme_C"/>
    <property type="match status" value="1"/>
</dbReference>
<evidence type="ECO:0000256" key="1">
    <source>
        <dbReference type="ARBA" id="ARBA00001964"/>
    </source>
</evidence>
<evidence type="ECO:0000256" key="7">
    <source>
        <dbReference type="ARBA" id="ARBA00023052"/>
    </source>
</evidence>
<dbReference type="FunFam" id="3.40.50.970:FF:000024">
    <property type="entry name" value="Pyruvate decarboxylase isozyme"/>
    <property type="match status" value="1"/>
</dbReference>
<dbReference type="CDD" id="cd07038">
    <property type="entry name" value="TPP_PYR_PDC_IPDC_like"/>
    <property type="match status" value="1"/>
</dbReference>
<dbReference type="InterPro" id="IPR047213">
    <property type="entry name" value="TPP_PYR_PDC_IPDC-like"/>
</dbReference>
<comment type="similarity">
    <text evidence="3 10">Belongs to the TPP enzyme family.</text>
</comment>
<dbReference type="GO" id="GO:0000949">
    <property type="term" value="P:aromatic amino acid family catabolic process to alcohol via Ehrlich pathway"/>
    <property type="evidence" value="ECO:0007669"/>
    <property type="project" value="TreeGrafter"/>
</dbReference>
<reference evidence="15 16" key="1">
    <citation type="journal article" date="2018" name="Mol. Biol. Evol.">
        <title>Broad Genomic Sampling Reveals a Smut Pathogenic Ancestry of the Fungal Clade Ustilaginomycotina.</title>
        <authorList>
            <person name="Kijpornyongpan T."/>
            <person name="Mondo S.J."/>
            <person name="Barry K."/>
            <person name="Sandor L."/>
            <person name="Lee J."/>
            <person name="Lipzen A."/>
            <person name="Pangilinan J."/>
            <person name="LaButti K."/>
            <person name="Hainaut M."/>
            <person name="Henrissat B."/>
            <person name="Grigoriev I.V."/>
            <person name="Spatafora J.W."/>
            <person name="Aime M.C."/>
        </authorList>
    </citation>
    <scope>NUCLEOTIDE SEQUENCE [LARGE SCALE GENOMIC DNA]</scope>
    <source>
        <strain evidence="15 16">MCA 4186</strain>
    </source>
</reference>
<protein>
    <submittedName>
        <fullName evidence="15">Pyruvate decarboxylase</fullName>
    </submittedName>
</protein>
<evidence type="ECO:0000256" key="10">
    <source>
        <dbReference type="RuleBase" id="RU362132"/>
    </source>
</evidence>
<dbReference type="InterPro" id="IPR047214">
    <property type="entry name" value="TPP_PDC_IPDC"/>
</dbReference>
<evidence type="ECO:0000259" key="12">
    <source>
        <dbReference type="Pfam" id="PF00205"/>
    </source>
</evidence>
<feature type="region of interest" description="Disordered" evidence="11">
    <location>
        <begin position="537"/>
        <end position="557"/>
    </location>
</feature>
<dbReference type="PANTHER" id="PTHR43452:SF30">
    <property type="entry name" value="PYRUVATE DECARBOXYLASE ISOZYME 1-RELATED"/>
    <property type="match status" value="1"/>
</dbReference>
<feature type="domain" description="Thiamine pyrophosphate enzyme central" evidence="12">
    <location>
        <begin position="219"/>
        <end position="340"/>
    </location>
</feature>
<feature type="binding site" evidence="9">
    <location>
        <position position="498"/>
    </location>
    <ligand>
        <name>Mg(2+)</name>
        <dbReference type="ChEBI" id="CHEBI:18420"/>
    </ligand>
</feature>
<keyword evidence="15" id="KW-0670">Pyruvate</keyword>
<dbReference type="RefSeq" id="XP_025594771.1">
    <property type="nucleotide sequence ID" value="XM_025744515.1"/>
</dbReference>
<keyword evidence="5" id="KW-0210">Decarboxylase</keyword>
<dbReference type="GO" id="GO:0000287">
    <property type="term" value="F:magnesium ion binding"/>
    <property type="evidence" value="ECO:0007669"/>
    <property type="project" value="InterPro"/>
</dbReference>
<evidence type="ECO:0000256" key="4">
    <source>
        <dbReference type="ARBA" id="ARBA00022723"/>
    </source>
</evidence>
<dbReference type="STRING" id="58919.A0A316YZC1"/>
<dbReference type="GeneID" id="37272059"/>
<evidence type="ECO:0000256" key="5">
    <source>
        <dbReference type="ARBA" id="ARBA00022793"/>
    </source>
</evidence>
<dbReference type="GO" id="GO:0005829">
    <property type="term" value="C:cytosol"/>
    <property type="evidence" value="ECO:0007669"/>
    <property type="project" value="TreeGrafter"/>
</dbReference>
<feature type="region of interest" description="Disordered" evidence="11">
    <location>
        <begin position="361"/>
        <end position="388"/>
    </location>
</feature>
<dbReference type="SUPFAM" id="SSF52518">
    <property type="entry name" value="Thiamin diphosphate-binding fold (THDP-binding)"/>
    <property type="match status" value="2"/>
</dbReference>
<keyword evidence="8" id="KW-0456">Lyase</keyword>
<evidence type="ECO:0000259" key="14">
    <source>
        <dbReference type="Pfam" id="PF02776"/>
    </source>
</evidence>
<evidence type="ECO:0000256" key="3">
    <source>
        <dbReference type="ARBA" id="ARBA00007812"/>
    </source>
</evidence>
<evidence type="ECO:0000256" key="8">
    <source>
        <dbReference type="ARBA" id="ARBA00023239"/>
    </source>
</evidence>
<evidence type="ECO:0000256" key="6">
    <source>
        <dbReference type="ARBA" id="ARBA00022842"/>
    </source>
</evidence>
<dbReference type="InterPro" id="IPR029035">
    <property type="entry name" value="DHS-like_NAD/FAD-binding_dom"/>
</dbReference>
<comment type="cofactor">
    <cofactor evidence="9">
        <name>Mg(2+)</name>
        <dbReference type="ChEBI" id="CHEBI:18420"/>
    </cofactor>
    <text evidence="9">Binds 1 Mg(2+) per subunit.</text>
</comment>
<dbReference type="CDD" id="cd02005">
    <property type="entry name" value="TPP_PDC_IPDC"/>
    <property type="match status" value="1"/>
</dbReference>
<feature type="binding site" evidence="9">
    <location>
        <position position="500"/>
    </location>
    <ligand>
        <name>Mg(2+)</name>
        <dbReference type="ChEBI" id="CHEBI:18420"/>
    </ligand>
</feature>
<keyword evidence="4 9" id="KW-0479">Metal-binding</keyword>
<keyword evidence="7 10" id="KW-0786">Thiamine pyrophosphate</keyword>